<evidence type="ECO:0000256" key="2">
    <source>
        <dbReference type="ARBA" id="ARBA00007069"/>
    </source>
</evidence>
<comment type="subcellular location">
    <subcellularLocation>
        <location evidence="1 8">Cell membrane</location>
        <topology evidence="1 8">Multi-pass membrane protein</topology>
    </subcellularLocation>
</comment>
<dbReference type="OrthoDB" id="9782004at2"/>
<gene>
    <name evidence="10" type="ORF">TSACC_21518</name>
</gene>
<dbReference type="InterPro" id="IPR035906">
    <property type="entry name" value="MetI-like_sf"/>
</dbReference>
<dbReference type="InterPro" id="IPR000515">
    <property type="entry name" value="MetI-like"/>
</dbReference>
<feature type="transmembrane region" description="Helical" evidence="8">
    <location>
        <begin position="152"/>
        <end position="175"/>
    </location>
</feature>
<dbReference type="GO" id="GO:0005886">
    <property type="term" value="C:plasma membrane"/>
    <property type="evidence" value="ECO:0007669"/>
    <property type="project" value="UniProtKB-SubCell"/>
</dbReference>
<keyword evidence="6 8" id="KW-1133">Transmembrane helix</keyword>
<evidence type="ECO:0000256" key="5">
    <source>
        <dbReference type="ARBA" id="ARBA00022692"/>
    </source>
</evidence>
<feature type="transmembrane region" description="Helical" evidence="8">
    <location>
        <begin position="196"/>
        <end position="217"/>
    </location>
</feature>
<keyword evidence="7 8" id="KW-0472">Membrane</keyword>
<dbReference type="RefSeq" id="WP_075078881.1">
    <property type="nucleotide sequence ID" value="NZ_BDCO01000002.1"/>
</dbReference>
<dbReference type="CDD" id="cd06261">
    <property type="entry name" value="TM_PBP2"/>
    <property type="match status" value="1"/>
</dbReference>
<feature type="transmembrane region" description="Helical" evidence="8">
    <location>
        <begin position="87"/>
        <end position="109"/>
    </location>
</feature>
<keyword evidence="5 8" id="KW-0812">Transmembrane</keyword>
<dbReference type="PANTHER" id="PTHR43848:SF2">
    <property type="entry name" value="PUTRESCINE TRANSPORT SYSTEM PERMEASE PROTEIN POTI"/>
    <property type="match status" value="1"/>
</dbReference>
<evidence type="ECO:0000313" key="10">
    <source>
        <dbReference type="EMBL" id="GAT33109.1"/>
    </source>
</evidence>
<comment type="caution">
    <text evidence="10">The sequence shown here is derived from an EMBL/GenBank/DDBJ whole genome shotgun (WGS) entry which is preliminary data.</text>
</comment>
<accession>A0A146G5Q3</accession>
<dbReference type="InParanoid" id="A0A146G5Q3"/>
<evidence type="ECO:0000256" key="4">
    <source>
        <dbReference type="ARBA" id="ARBA00022475"/>
    </source>
</evidence>
<dbReference type="Gene3D" id="1.10.3720.10">
    <property type="entry name" value="MetI-like"/>
    <property type="match status" value="1"/>
</dbReference>
<dbReference type="STRING" id="690879.TSACC_21518"/>
<evidence type="ECO:0000256" key="8">
    <source>
        <dbReference type="RuleBase" id="RU363032"/>
    </source>
</evidence>
<feature type="domain" description="ABC transmembrane type-1" evidence="9">
    <location>
        <begin position="83"/>
        <end position="272"/>
    </location>
</feature>
<evidence type="ECO:0000256" key="7">
    <source>
        <dbReference type="ARBA" id="ARBA00023136"/>
    </source>
</evidence>
<evidence type="ECO:0000256" key="3">
    <source>
        <dbReference type="ARBA" id="ARBA00022448"/>
    </source>
</evidence>
<proteinExistence type="inferred from homology"/>
<feature type="transmembrane region" description="Helical" evidence="8">
    <location>
        <begin position="121"/>
        <end position="140"/>
    </location>
</feature>
<organism evidence="10 11">
    <name type="scientific">Terrimicrobium sacchariphilum</name>
    <dbReference type="NCBI Taxonomy" id="690879"/>
    <lineage>
        <taxon>Bacteria</taxon>
        <taxon>Pseudomonadati</taxon>
        <taxon>Verrucomicrobiota</taxon>
        <taxon>Terrimicrobiia</taxon>
        <taxon>Terrimicrobiales</taxon>
        <taxon>Terrimicrobiaceae</taxon>
        <taxon>Terrimicrobium</taxon>
    </lineage>
</organism>
<dbReference type="EMBL" id="BDCO01000002">
    <property type="protein sequence ID" value="GAT33109.1"/>
    <property type="molecule type" value="Genomic_DNA"/>
</dbReference>
<dbReference type="PROSITE" id="PS50928">
    <property type="entry name" value="ABC_TM1"/>
    <property type="match status" value="1"/>
</dbReference>
<keyword evidence="4" id="KW-1003">Cell membrane</keyword>
<evidence type="ECO:0000256" key="1">
    <source>
        <dbReference type="ARBA" id="ARBA00004651"/>
    </source>
</evidence>
<dbReference type="GO" id="GO:0055085">
    <property type="term" value="P:transmembrane transport"/>
    <property type="evidence" value="ECO:0007669"/>
    <property type="project" value="InterPro"/>
</dbReference>
<reference evidence="11" key="1">
    <citation type="journal article" date="2017" name="Genome Announc.">
        <title>Draft Genome Sequence of Terrimicrobium sacchariphilum NM-5T, a Facultative Anaerobic Soil Bacterium of the Class Spartobacteria.</title>
        <authorList>
            <person name="Qiu Y.L."/>
            <person name="Tourlousse D.M."/>
            <person name="Matsuura N."/>
            <person name="Ohashi A."/>
            <person name="Sekiguchi Y."/>
        </authorList>
    </citation>
    <scope>NUCLEOTIDE SEQUENCE [LARGE SCALE GENOMIC DNA]</scope>
    <source>
        <strain evidence="11">NM-5</strain>
    </source>
</reference>
<evidence type="ECO:0000259" key="9">
    <source>
        <dbReference type="PROSITE" id="PS50928"/>
    </source>
</evidence>
<dbReference type="InterPro" id="IPR051789">
    <property type="entry name" value="Bact_Polyamine_Transport"/>
</dbReference>
<dbReference type="Pfam" id="PF00528">
    <property type="entry name" value="BPD_transp_1"/>
    <property type="match status" value="1"/>
</dbReference>
<dbReference type="SUPFAM" id="SSF161098">
    <property type="entry name" value="MetI-like"/>
    <property type="match status" value="1"/>
</dbReference>
<dbReference type="Proteomes" id="UP000076023">
    <property type="component" value="Unassembled WGS sequence"/>
</dbReference>
<feature type="transmembrane region" description="Helical" evidence="8">
    <location>
        <begin position="28"/>
        <end position="53"/>
    </location>
</feature>
<sequence>MSAADPGMAASSFPAFFRKIHGPVVQRWLFGAWTIGVFAFLYIPILLLIIFSFNNSKLNIRWEGFTWKWYGELFTNAPILHAFQNSLIVATATMVISTALGTIGAWMLYRYRFPFQRAIGLLIFIPMVIPEVLMGVSMRAEFVHLLKLPLGHVAMIIAHTTFCFPFVLVGVQARLQGLDPFLEEAAQDLGATPAQAFWKVIVPYLFPAIVSGALMSFTLSLDEYIVSIFTTNAQSQTLPLKVYGMAKVGLNPQLNALSTLFVIGTVVLVIASELLTRRKSP</sequence>
<protein>
    <submittedName>
        <fullName evidence="10">Spermidine/putrescine transport system permease protein</fullName>
    </submittedName>
</protein>
<evidence type="ECO:0000256" key="6">
    <source>
        <dbReference type="ARBA" id="ARBA00022989"/>
    </source>
</evidence>
<dbReference type="FunCoup" id="A0A146G5Q3">
    <property type="interactions" value="115"/>
</dbReference>
<keyword evidence="11" id="KW-1185">Reference proteome</keyword>
<comment type="similarity">
    <text evidence="2">Belongs to the binding-protein-dependent transport system permease family. CysTW subfamily.</text>
</comment>
<name>A0A146G5Q3_TERSA</name>
<dbReference type="PANTHER" id="PTHR43848">
    <property type="entry name" value="PUTRESCINE TRANSPORT SYSTEM PERMEASE PROTEIN POTI"/>
    <property type="match status" value="1"/>
</dbReference>
<feature type="transmembrane region" description="Helical" evidence="8">
    <location>
        <begin position="254"/>
        <end position="275"/>
    </location>
</feature>
<keyword evidence="3 8" id="KW-0813">Transport</keyword>
<dbReference type="AlphaFoldDB" id="A0A146G5Q3"/>
<evidence type="ECO:0000313" key="11">
    <source>
        <dbReference type="Proteomes" id="UP000076023"/>
    </source>
</evidence>